<evidence type="ECO:0000259" key="7">
    <source>
        <dbReference type="PROSITE" id="PS50862"/>
    </source>
</evidence>
<dbReference type="AlphaFoldDB" id="A0A1G1YLC7"/>
<evidence type="ECO:0000256" key="1">
    <source>
        <dbReference type="ARBA" id="ARBA00022598"/>
    </source>
</evidence>
<feature type="binding site" evidence="6">
    <location>
        <begin position="411"/>
        <end position="414"/>
    </location>
    <ligand>
        <name>ATP</name>
        <dbReference type="ChEBI" id="CHEBI:30616"/>
    </ligand>
</feature>
<dbReference type="GO" id="GO:0004815">
    <property type="term" value="F:aspartate-tRNA ligase activity"/>
    <property type="evidence" value="ECO:0007669"/>
    <property type="project" value="UniProtKB-UniRule"/>
</dbReference>
<dbReference type="CDD" id="cd00777">
    <property type="entry name" value="AspRS_core"/>
    <property type="match status" value="1"/>
</dbReference>
<evidence type="ECO:0000313" key="8">
    <source>
        <dbReference type="EMBL" id="OGY53061.1"/>
    </source>
</evidence>
<feature type="binding site" evidence="6">
    <location>
        <position position="173"/>
    </location>
    <ligand>
        <name>L-aspartate</name>
        <dbReference type="ChEBI" id="CHEBI:29991"/>
    </ligand>
</feature>
<dbReference type="InterPro" id="IPR002312">
    <property type="entry name" value="Asp/Asn-tRNA-synth_IIb"/>
</dbReference>
<name>A0A1G1YLC7_9BACT</name>
<feature type="binding site" evidence="6">
    <location>
        <begin position="219"/>
        <end position="221"/>
    </location>
    <ligand>
        <name>ATP</name>
        <dbReference type="ChEBI" id="CHEBI:30616"/>
    </ligand>
</feature>
<evidence type="ECO:0000256" key="6">
    <source>
        <dbReference type="HAMAP-Rule" id="MF_00044"/>
    </source>
</evidence>
<feature type="binding site" evidence="6">
    <location>
        <position position="325"/>
    </location>
    <ligand>
        <name>L-aspartate</name>
        <dbReference type="ChEBI" id="CHEBI:29991"/>
    </ligand>
</feature>
<feature type="binding site" evidence="6">
    <location>
        <position position="359"/>
    </location>
    <ligand>
        <name>ATP</name>
        <dbReference type="ChEBI" id="CHEBI:30616"/>
    </ligand>
</feature>
<comment type="function">
    <text evidence="6">Aspartyl-tRNA synthetase with relaxed tRNA specificity since it is able to aspartylate not only its cognate tRNA(Asp) but also tRNA(Asn). Reaction proceeds in two steps: L-aspartate is first activated by ATP to form Asp-AMP and then transferred to the acceptor end of tRNA(Asp/Asn).</text>
</comment>
<comment type="caution">
    <text evidence="6">Lacks conserved residue(s) required for the propagation of feature annotation.</text>
</comment>
<dbReference type="InterPro" id="IPR004364">
    <property type="entry name" value="Aa-tRNA-synt_II"/>
</dbReference>
<dbReference type="NCBIfam" id="TIGR00459">
    <property type="entry name" value="aspS_bact"/>
    <property type="match status" value="1"/>
</dbReference>
<dbReference type="HAMAP" id="MF_00044">
    <property type="entry name" value="Asp_tRNA_synth_type1"/>
    <property type="match status" value="1"/>
</dbReference>
<accession>A0A1G1YLC7</accession>
<reference evidence="8 9" key="1">
    <citation type="journal article" date="2016" name="Nat. Commun.">
        <title>Thousands of microbial genomes shed light on interconnected biogeochemical processes in an aquifer system.</title>
        <authorList>
            <person name="Anantharaman K."/>
            <person name="Brown C.T."/>
            <person name="Hug L.A."/>
            <person name="Sharon I."/>
            <person name="Castelle C.J."/>
            <person name="Probst A.J."/>
            <person name="Thomas B.C."/>
            <person name="Singh A."/>
            <person name="Wilkins M.J."/>
            <person name="Karaoz U."/>
            <person name="Brodie E.L."/>
            <person name="Williams K.H."/>
            <person name="Hubbard S.S."/>
            <person name="Banfield J.F."/>
        </authorList>
    </citation>
    <scope>NUCLEOTIDE SEQUENCE [LARGE SCALE GENOMIC DNA]</scope>
</reference>
<evidence type="ECO:0000256" key="5">
    <source>
        <dbReference type="ARBA" id="ARBA00023146"/>
    </source>
</evidence>
<keyword evidence="2 6" id="KW-0547">Nucleotide-binding</keyword>
<dbReference type="SUPFAM" id="SSF55681">
    <property type="entry name" value="Class II aaRS and biotin synthetases"/>
    <property type="match status" value="1"/>
</dbReference>
<dbReference type="InterPro" id="IPR045864">
    <property type="entry name" value="aa-tRNA-synth_II/BPL/LPL"/>
</dbReference>
<dbReference type="InterPro" id="IPR047089">
    <property type="entry name" value="Asp-tRNA-ligase_1_N"/>
</dbReference>
<evidence type="ECO:0000256" key="4">
    <source>
        <dbReference type="ARBA" id="ARBA00022917"/>
    </source>
</evidence>
<keyword evidence="3 6" id="KW-0067">ATP-binding</keyword>
<dbReference type="PROSITE" id="PS50862">
    <property type="entry name" value="AA_TRNA_LIGASE_II"/>
    <property type="match status" value="1"/>
</dbReference>
<dbReference type="GO" id="GO:0005737">
    <property type="term" value="C:cytoplasm"/>
    <property type="evidence" value="ECO:0007669"/>
    <property type="project" value="UniProtKB-SubCell"/>
</dbReference>
<evidence type="ECO:0000256" key="3">
    <source>
        <dbReference type="ARBA" id="ARBA00022840"/>
    </source>
</evidence>
<keyword evidence="4 6" id="KW-0648">Protein biosynthesis</keyword>
<keyword evidence="6" id="KW-0963">Cytoplasm</keyword>
<feature type="binding site" evidence="6">
    <location>
        <position position="366"/>
    </location>
    <ligand>
        <name>L-aspartate</name>
        <dbReference type="ChEBI" id="CHEBI:29991"/>
    </ligand>
</feature>
<dbReference type="InterPro" id="IPR012340">
    <property type="entry name" value="NA-bd_OB-fold"/>
</dbReference>
<dbReference type="EC" id="6.1.1.23" evidence="6"/>
<dbReference type="Pfam" id="PF00152">
    <property type="entry name" value="tRNA-synt_2"/>
    <property type="match status" value="1"/>
</dbReference>
<dbReference type="GO" id="GO:0005524">
    <property type="term" value="F:ATP binding"/>
    <property type="evidence" value="ECO:0007669"/>
    <property type="project" value="UniProtKB-UniRule"/>
</dbReference>
<dbReference type="PANTHER" id="PTHR22594:SF5">
    <property type="entry name" value="ASPARTATE--TRNA LIGASE, MITOCHONDRIAL"/>
    <property type="match status" value="1"/>
</dbReference>
<dbReference type="InterPro" id="IPR004365">
    <property type="entry name" value="NA-bd_OB_tRNA"/>
</dbReference>
<feature type="region of interest" description="Aspartate" evidence="6">
    <location>
        <begin position="197"/>
        <end position="200"/>
    </location>
</feature>
<comment type="similarity">
    <text evidence="6">Belongs to the class-II aminoacyl-tRNA synthetase family. Type 1 subfamily.</text>
</comment>
<proteinExistence type="inferred from homology"/>
<comment type="caution">
    <text evidence="8">The sequence shown here is derived from an EMBL/GenBank/DDBJ whole genome shotgun (WGS) entry which is preliminary data.</text>
</comment>
<dbReference type="GO" id="GO:0003676">
    <property type="term" value="F:nucleic acid binding"/>
    <property type="evidence" value="ECO:0007669"/>
    <property type="project" value="InterPro"/>
</dbReference>
<dbReference type="Gene3D" id="3.30.930.10">
    <property type="entry name" value="Bira Bifunctional Protein, Domain 2"/>
    <property type="match status" value="1"/>
</dbReference>
<dbReference type="Gene3D" id="2.40.50.140">
    <property type="entry name" value="Nucleic acid-binding proteins"/>
    <property type="match status" value="1"/>
</dbReference>
<protein>
    <recommendedName>
        <fullName evidence="6">Aspartate--tRNA(Asp/Asn) ligase</fullName>
        <ecNumber evidence="6">6.1.1.23</ecNumber>
    </recommendedName>
    <alternativeName>
        <fullName evidence="6">Aspartyl-tRNA synthetase</fullName>
        <shortName evidence="6">AspRS</shortName>
    </alternativeName>
    <alternativeName>
        <fullName evidence="6">Non-discriminating aspartyl-tRNA synthetase</fullName>
        <shortName evidence="6">ND-AspRS</shortName>
    </alternativeName>
</protein>
<sequence length="476" mass="55136">MKRRPIQEVAKMIGQAAMVAGWVNNRRDHGKIIFIDLRDRSGLLQIVFTPENQELYERAKTLRSEFVVRISGSINQRPPKLINDKIDTGRIEMLAKDLEILNEAKTPPFELAKDTISVDEELRLKYRYLDLRSLRMTKNLIKRSQVAQFFREYLIKEGFLEVETPYLTKGTPEGAREFLVPARLWPGQFYVLPQSPQQFKQLLMIAGVEKYFQIARCFRDEDQRGDRQAEFTQLDLEMSFITQADIIELIEKMFINLVETLYPHKKITQKPFPQISYQEAMDKYKTDKPDIRRDKNDPSELGFCWLVDKPMFAYSASAKKIVATHHPFTRPVKSDMEKYPDEPLKWHAYSYDFILNGFEIAGGSIRIHQKEIQEQVFKILNLSEKEIKARFGHILEAFEYGAPPHGGIAPGLDRIMAILENEPNIREVIVFPKTGDNRDLMMDAPNFVSKKALKDAHIELAKGIEAEAGFDTEMAE</sequence>
<dbReference type="PRINTS" id="PR01042">
    <property type="entry name" value="TRNASYNTHASP"/>
</dbReference>
<comment type="subcellular location">
    <subcellularLocation>
        <location evidence="6">Cytoplasm</location>
    </subcellularLocation>
</comment>
<comment type="subunit">
    <text evidence="6">Homodimer.</text>
</comment>
<dbReference type="SUPFAM" id="SSF50249">
    <property type="entry name" value="Nucleic acid-binding proteins"/>
    <property type="match status" value="1"/>
</dbReference>
<dbReference type="InterPro" id="IPR047090">
    <property type="entry name" value="AspRS_core"/>
</dbReference>
<dbReference type="InterPro" id="IPR004524">
    <property type="entry name" value="Asp-tRNA-ligase_1"/>
</dbReference>
<dbReference type="EMBL" id="MHIM01000006">
    <property type="protein sequence ID" value="OGY53061.1"/>
    <property type="molecule type" value="Genomic_DNA"/>
</dbReference>
<dbReference type="GO" id="GO:0006422">
    <property type="term" value="P:aspartyl-tRNA aminoacylation"/>
    <property type="evidence" value="ECO:0007669"/>
    <property type="project" value="UniProtKB-UniRule"/>
</dbReference>
<dbReference type="GO" id="GO:0050560">
    <property type="term" value="F:aspartate-tRNA(Asn) ligase activity"/>
    <property type="evidence" value="ECO:0007669"/>
    <property type="project" value="UniProtKB-EC"/>
</dbReference>
<evidence type="ECO:0000256" key="2">
    <source>
        <dbReference type="ARBA" id="ARBA00022741"/>
    </source>
</evidence>
<dbReference type="Pfam" id="PF01336">
    <property type="entry name" value="tRNA_anti-codon"/>
    <property type="match status" value="1"/>
</dbReference>
<feature type="binding site" evidence="6">
    <location>
        <position position="228"/>
    </location>
    <ligand>
        <name>ATP</name>
        <dbReference type="ChEBI" id="CHEBI:30616"/>
    </ligand>
</feature>
<dbReference type="InterPro" id="IPR006195">
    <property type="entry name" value="aa-tRNA-synth_II"/>
</dbReference>
<feature type="domain" description="Aminoacyl-transfer RNA synthetases class-II family profile" evidence="7">
    <location>
        <begin position="143"/>
        <end position="432"/>
    </location>
</feature>
<keyword evidence="5 6" id="KW-0030">Aminoacyl-tRNA synthetase</keyword>
<feature type="site" description="Important for tRNA non-discrimination" evidence="6">
    <location>
        <position position="29"/>
    </location>
</feature>
<organism evidence="8 9">
    <name type="scientific">Candidatus Buchananbacteria bacterium RIFCSPLOWO2_01_FULL_39_33</name>
    <dbReference type="NCBI Taxonomy" id="1797543"/>
    <lineage>
        <taxon>Bacteria</taxon>
        <taxon>Candidatus Buchananiibacteriota</taxon>
    </lineage>
</organism>
<gene>
    <name evidence="6" type="primary">aspS</name>
    <name evidence="8" type="ORF">A3A02_03065</name>
</gene>
<dbReference type="CDD" id="cd04317">
    <property type="entry name" value="EcAspRS_like_N"/>
    <property type="match status" value="1"/>
</dbReference>
<evidence type="ECO:0000313" key="9">
    <source>
        <dbReference type="Proteomes" id="UP000177376"/>
    </source>
</evidence>
<feature type="binding site" evidence="6">
    <location>
        <position position="219"/>
    </location>
    <ligand>
        <name>L-aspartate</name>
        <dbReference type="ChEBI" id="CHEBI:29991"/>
    </ligand>
</feature>
<keyword evidence="1 6" id="KW-0436">Ligase</keyword>
<dbReference type="PANTHER" id="PTHR22594">
    <property type="entry name" value="ASPARTYL/LYSYL-TRNA SYNTHETASE"/>
    <property type="match status" value="1"/>
</dbReference>
<comment type="catalytic activity">
    <reaction evidence="6">
        <text>tRNA(Asx) + L-aspartate + ATP = L-aspartyl-tRNA(Asx) + AMP + diphosphate</text>
        <dbReference type="Rhea" id="RHEA:18349"/>
        <dbReference type="Rhea" id="RHEA-COMP:9710"/>
        <dbReference type="Rhea" id="RHEA-COMP:9711"/>
        <dbReference type="ChEBI" id="CHEBI:29991"/>
        <dbReference type="ChEBI" id="CHEBI:30616"/>
        <dbReference type="ChEBI" id="CHEBI:33019"/>
        <dbReference type="ChEBI" id="CHEBI:78442"/>
        <dbReference type="ChEBI" id="CHEBI:78516"/>
        <dbReference type="ChEBI" id="CHEBI:456215"/>
        <dbReference type="EC" id="6.1.1.23"/>
    </reaction>
</comment>
<dbReference type="Proteomes" id="UP000177376">
    <property type="component" value="Unassembled WGS sequence"/>
</dbReference>